<sequence length="158" mass="17875">MVSSSSFKYIDQRLLIAVTLSLRQPIKRSTKERLARLPITTTNPCITTFIYYIIMFQRILLIALLAIVAISSTEAFAVRPVVSLSSPTALFGCRVNAKKEKIKRNRENMRKFSTPGKRGMSRRKILKKAQASEARQKENEFITKCFITGGESDAEAKE</sequence>
<feature type="transmembrane region" description="Helical" evidence="1">
    <location>
        <begin position="76"/>
        <end position="97"/>
    </location>
</feature>
<feature type="transmembrane region" description="Helical" evidence="1">
    <location>
        <begin position="49"/>
        <end position="70"/>
    </location>
</feature>
<gene>
    <name evidence="2" type="ORF">FRACYDRAFT_264135</name>
</gene>
<organism evidence="2 3">
    <name type="scientific">Fragilariopsis cylindrus CCMP1102</name>
    <dbReference type="NCBI Taxonomy" id="635003"/>
    <lineage>
        <taxon>Eukaryota</taxon>
        <taxon>Sar</taxon>
        <taxon>Stramenopiles</taxon>
        <taxon>Ochrophyta</taxon>
        <taxon>Bacillariophyta</taxon>
        <taxon>Bacillariophyceae</taxon>
        <taxon>Bacillariophycidae</taxon>
        <taxon>Bacillariales</taxon>
        <taxon>Bacillariaceae</taxon>
        <taxon>Fragilariopsis</taxon>
    </lineage>
</organism>
<dbReference type="OrthoDB" id="44225at2759"/>
<dbReference type="EMBL" id="KV784375">
    <property type="protein sequence ID" value="OEU09409.1"/>
    <property type="molecule type" value="Genomic_DNA"/>
</dbReference>
<keyword evidence="1" id="KW-1133">Transmembrane helix</keyword>
<keyword evidence="3" id="KW-1185">Reference proteome</keyword>
<evidence type="ECO:0000256" key="1">
    <source>
        <dbReference type="SAM" id="Phobius"/>
    </source>
</evidence>
<evidence type="ECO:0000313" key="3">
    <source>
        <dbReference type="Proteomes" id="UP000095751"/>
    </source>
</evidence>
<keyword evidence="1" id="KW-0812">Transmembrane</keyword>
<name>A0A1E7EUA3_9STRA</name>
<protein>
    <submittedName>
        <fullName evidence="2">Uncharacterized protein</fullName>
    </submittedName>
</protein>
<proteinExistence type="predicted"/>
<reference evidence="2 3" key="1">
    <citation type="submission" date="2016-09" db="EMBL/GenBank/DDBJ databases">
        <title>Extensive genetic diversity and differential bi-allelic expression allows diatom success in the polar Southern Ocean.</title>
        <authorList>
            <consortium name="DOE Joint Genome Institute"/>
            <person name="Mock T."/>
            <person name="Otillar R.P."/>
            <person name="Strauss J."/>
            <person name="Dupont C."/>
            <person name="Frickenhaus S."/>
            <person name="Maumus F."/>
            <person name="Mcmullan M."/>
            <person name="Sanges R."/>
            <person name="Schmutz J."/>
            <person name="Toseland A."/>
            <person name="Valas R."/>
            <person name="Veluchamy A."/>
            <person name="Ward B.J."/>
            <person name="Allen A."/>
            <person name="Barry K."/>
            <person name="Falciatore A."/>
            <person name="Ferrante M."/>
            <person name="Fortunato A.E."/>
            <person name="Gloeckner G."/>
            <person name="Gruber A."/>
            <person name="Hipkin R."/>
            <person name="Janech M."/>
            <person name="Kroth P."/>
            <person name="Leese F."/>
            <person name="Lindquist E."/>
            <person name="Lyon B.R."/>
            <person name="Martin J."/>
            <person name="Mayer C."/>
            <person name="Parker M."/>
            <person name="Quesneville H."/>
            <person name="Raymond J."/>
            <person name="Uhlig C."/>
            <person name="Valentin K.U."/>
            <person name="Worden A.Z."/>
            <person name="Armbrust E.V."/>
            <person name="Bowler C."/>
            <person name="Green B."/>
            <person name="Moulton V."/>
            <person name="Van Oosterhout C."/>
            <person name="Grigoriev I."/>
        </authorList>
    </citation>
    <scope>NUCLEOTIDE SEQUENCE [LARGE SCALE GENOMIC DNA]</scope>
    <source>
        <strain evidence="2 3">CCMP1102</strain>
    </source>
</reference>
<dbReference type="Proteomes" id="UP000095751">
    <property type="component" value="Unassembled WGS sequence"/>
</dbReference>
<dbReference type="KEGG" id="fcy:FRACYDRAFT_264135"/>
<dbReference type="AlphaFoldDB" id="A0A1E7EUA3"/>
<keyword evidence="1" id="KW-0472">Membrane</keyword>
<evidence type="ECO:0000313" key="2">
    <source>
        <dbReference type="EMBL" id="OEU09409.1"/>
    </source>
</evidence>
<accession>A0A1E7EUA3</accession>
<dbReference type="InParanoid" id="A0A1E7EUA3"/>